<dbReference type="Pfam" id="PF00664">
    <property type="entry name" value="ABC_membrane"/>
    <property type="match status" value="1"/>
</dbReference>
<keyword evidence="5" id="KW-0067">ATP-binding</keyword>
<dbReference type="InterPro" id="IPR011527">
    <property type="entry name" value="ABC1_TM_dom"/>
</dbReference>
<keyword evidence="2" id="KW-0813">Transport</keyword>
<dbReference type="RefSeq" id="WP_126630945.1">
    <property type="nucleotide sequence ID" value="NZ_BIFT01000002.1"/>
</dbReference>
<feature type="transmembrane region" description="Helical" evidence="8">
    <location>
        <begin position="308"/>
        <end position="325"/>
    </location>
</feature>
<evidence type="ECO:0000256" key="8">
    <source>
        <dbReference type="SAM" id="Phobius"/>
    </source>
</evidence>
<evidence type="ECO:0000313" key="11">
    <source>
        <dbReference type="EMBL" id="GCE30914.1"/>
    </source>
</evidence>
<dbReference type="Pfam" id="PF00005">
    <property type="entry name" value="ABC_tran"/>
    <property type="match status" value="1"/>
</dbReference>
<dbReference type="Gene3D" id="1.20.1560.10">
    <property type="entry name" value="ABC transporter type 1, transmembrane domain"/>
    <property type="match status" value="1"/>
</dbReference>
<dbReference type="SUPFAM" id="SSF90123">
    <property type="entry name" value="ABC transporter transmembrane region"/>
    <property type="match status" value="1"/>
</dbReference>
<dbReference type="SMART" id="SM00382">
    <property type="entry name" value="AAA"/>
    <property type="match status" value="1"/>
</dbReference>
<name>A0A402BHM2_9CHLR</name>
<evidence type="ECO:0000256" key="5">
    <source>
        <dbReference type="ARBA" id="ARBA00022840"/>
    </source>
</evidence>
<feature type="domain" description="ABC transporter" evidence="9">
    <location>
        <begin position="374"/>
        <end position="608"/>
    </location>
</feature>
<organism evidence="11 12">
    <name type="scientific">Dictyobacter alpinus</name>
    <dbReference type="NCBI Taxonomy" id="2014873"/>
    <lineage>
        <taxon>Bacteria</taxon>
        <taxon>Bacillati</taxon>
        <taxon>Chloroflexota</taxon>
        <taxon>Ktedonobacteria</taxon>
        <taxon>Ktedonobacterales</taxon>
        <taxon>Dictyobacteraceae</taxon>
        <taxon>Dictyobacter</taxon>
    </lineage>
</organism>
<feature type="transmembrane region" description="Helical" evidence="8">
    <location>
        <begin position="196"/>
        <end position="215"/>
    </location>
</feature>
<evidence type="ECO:0000256" key="1">
    <source>
        <dbReference type="ARBA" id="ARBA00004651"/>
    </source>
</evidence>
<keyword evidence="4" id="KW-0547">Nucleotide-binding</keyword>
<dbReference type="GO" id="GO:0015421">
    <property type="term" value="F:ABC-type oligopeptide transporter activity"/>
    <property type="evidence" value="ECO:0007669"/>
    <property type="project" value="TreeGrafter"/>
</dbReference>
<feature type="domain" description="ABC transmembrane type-1" evidence="10">
    <location>
        <begin position="59"/>
        <end position="340"/>
    </location>
</feature>
<dbReference type="InterPro" id="IPR003593">
    <property type="entry name" value="AAA+_ATPase"/>
</dbReference>
<evidence type="ECO:0000256" key="4">
    <source>
        <dbReference type="ARBA" id="ARBA00022741"/>
    </source>
</evidence>
<accession>A0A402BHM2</accession>
<evidence type="ECO:0000259" key="10">
    <source>
        <dbReference type="PROSITE" id="PS50929"/>
    </source>
</evidence>
<dbReference type="Proteomes" id="UP000287171">
    <property type="component" value="Unassembled WGS sequence"/>
</dbReference>
<dbReference type="Gene3D" id="3.40.50.300">
    <property type="entry name" value="P-loop containing nucleotide triphosphate hydrolases"/>
    <property type="match status" value="1"/>
</dbReference>
<evidence type="ECO:0000256" key="7">
    <source>
        <dbReference type="ARBA" id="ARBA00023136"/>
    </source>
</evidence>
<dbReference type="GO" id="GO:0005886">
    <property type="term" value="C:plasma membrane"/>
    <property type="evidence" value="ECO:0007669"/>
    <property type="project" value="UniProtKB-SubCell"/>
</dbReference>
<dbReference type="PROSITE" id="PS50893">
    <property type="entry name" value="ABC_TRANSPORTER_2"/>
    <property type="match status" value="1"/>
</dbReference>
<dbReference type="PROSITE" id="PS50929">
    <property type="entry name" value="ABC_TM1F"/>
    <property type="match status" value="1"/>
</dbReference>
<dbReference type="FunFam" id="3.40.50.300:FF:000287">
    <property type="entry name" value="Multidrug ABC transporter ATP-binding protein"/>
    <property type="match status" value="1"/>
</dbReference>
<dbReference type="OrthoDB" id="9762778at2"/>
<dbReference type="SUPFAM" id="SSF52540">
    <property type="entry name" value="P-loop containing nucleoside triphosphate hydrolases"/>
    <property type="match status" value="1"/>
</dbReference>
<dbReference type="AlphaFoldDB" id="A0A402BHM2"/>
<dbReference type="CDD" id="cd18545">
    <property type="entry name" value="ABC_6TM_YknV_like"/>
    <property type="match status" value="1"/>
</dbReference>
<dbReference type="PANTHER" id="PTHR43394:SF1">
    <property type="entry name" value="ATP-BINDING CASSETTE SUB-FAMILY B MEMBER 10, MITOCHONDRIAL"/>
    <property type="match status" value="1"/>
</dbReference>
<evidence type="ECO:0000256" key="3">
    <source>
        <dbReference type="ARBA" id="ARBA00022692"/>
    </source>
</evidence>
<comment type="caution">
    <text evidence="11">The sequence shown here is derived from an EMBL/GenBank/DDBJ whole genome shotgun (WGS) entry which is preliminary data.</text>
</comment>
<dbReference type="InterPro" id="IPR027417">
    <property type="entry name" value="P-loop_NTPase"/>
</dbReference>
<evidence type="ECO:0000256" key="6">
    <source>
        <dbReference type="ARBA" id="ARBA00022989"/>
    </source>
</evidence>
<dbReference type="CDD" id="cd03254">
    <property type="entry name" value="ABCC_Glucan_exporter_like"/>
    <property type="match status" value="1"/>
</dbReference>
<evidence type="ECO:0000313" key="12">
    <source>
        <dbReference type="Proteomes" id="UP000287171"/>
    </source>
</evidence>
<feature type="transmembrane region" description="Helical" evidence="8">
    <location>
        <begin position="57"/>
        <end position="79"/>
    </location>
</feature>
<evidence type="ECO:0000259" key="9">
    <source>
        <dbReference type="PROSITE" id="PS50893"/>
    </source>
</evidence>
<comment type="subcellular location">
    <subcellularLocation>
        <location evidence="1">Cell membrane</location>
        <topology evidence="1">Multi-pass membrane protein</topology>
    </subcellularLocation>
</comment>
<protein>
    <submittedName>
        <fullName evidence="11">Multidrug ABC transporter</fullName>
    </submittedName>
</protein>
<keyword evidence="12" id="KW-1185">Reference proteome</keyword>
<dbReference type="InterPro" id="IPR039421">
    <property type="entry name" value="Type_1_exporter"/>
</dbReference>
<reference evidence="12" key="1">
    <citation type="submission" date="2018-12" db="EMBL/GenBank/DDBJ databases">
        <title>Tengunoibacter tsumagoiensis gen. nov., sp. nov., Dictyobacter kobayashii sp. nov., D. alpinus sp. nov., and D. joshuensis sp. nov. and description of Dictyobacteraceae fam. nov. within the order Ktedonobacterales isolated from Tengu-no-mugimeshi.</title>
        <authorList>
            <person name="Wang C.M."/>
            <person name="Zheng Y."/>
            <person name="Sakai Y."/>
            <person name="Toyoda A."/>
            <person name="Minakuchi Y."/>
            <person name="Abe K."/>
            <person name="Yokota A."/>
            <person name="Yabe S."/>
        </authorList>
    </citation>
    <scope>NUCLEOTIDE SEQUENCE [LARGE SCALE GENOMIC DNA]</scope>
    <source>
        <strain evidence="12">Uno16</strain>
    </source>
</reference>
<dbReference type="InterPro" id="IPR003439">
    <property type="entry name" value="ABC_transporter-like_ATP-bd"/>
</dbReference>
<dbReference type="GO" id="GO:0005524">
    <property type="term" value="F:ATP binding"/>
    <property type="evidence" value="ECO:0007669"/>
    <property type="project" value="UniProtKB-KW"/>
</dbReference>
<gene>
    <name evidence="11" type="ORF">KDA_63980</name>
</gene>
<feature type="transmembrane region" description="Helical" evidence="8">
    <location>
        <begin position="91"/>
        <end position="110"/>
    </location>
</feature>
<dbReference type="EMBL" id="BIFT01000002">
    <property type="protein sequence ID" value="GCE30914.1"/>
    <property type="molecule type" value="Genomic_DNA"/>
</dbReference>
<feature type="transmembrane region" description="Helical" evidence="8">
    <location>
        <begin position="277"/>
        <end position="302"/>
    </location>
</feature>
<sequence length="618" mass="69125">MIKEKKNEQTASYATYKRSHTWIENSLAHSDEEEGSGFDWKLVRMFFPYIAQYKTPATWSMVLMVVYTLLNLLNPWLIGLAIDNFITRSDLVGLGILSIIFLGVNIAMWQAQYWQVWTMSWAGQQILFILSADMFKHLQRLSLSFYDHTQIGRVMSRLQSDIDVLEAMLSSGLLSMIGSVISLIGIIILMLAMSPLLALLTFVVLPIMFVIAAYWQKYAQNSFRRTRASISLVNSTLQENISGMRVIQSLVREDRNRSEFSDLNAYNRDTNLDSSKIAALVLPLVEVVAALAICLAVVYGGVLVSQGHLLVGTLVAFVLYINRFFDPIRDLSQQYTQLQRAGVAAERIFQILNMKVEIKDDPEAIELPKIKGDVEFRDVVFGYNPERPVLRGLNWQVKAGQTVAIVGPTGAGKSTIISLLTRFYDIQSGAITIDGYDLRKVTQKSLRRQVGVVPQEPFLFTGSIADNIRYGRLDATDEEVMRAAEIVGAHDLIIQLPEGYNTPIRERGRNLSMGQRQLISFARALLADPHILILDEATANIDTFTEAIVQQGLKKLLHGRTAFVIAHRLSTIKDSDCIVVLQAGQIVEQGTHNELLQSEGEYAALYAMGFRHTAGAAV</sequence>
<evidence type="ECO:0000256" key="2">
    <source>
        <dbReference type="ARBA" id="ARBA00022448"/>
    </source>
</evidence>
<feature type="transmembrane region" description="Helical" evidence="8">
    <location>
        <begin position="167"/>
        <end position="190"/>
    </location>
</feature>
<proteinExistence type="predicted"/>
<keyword evidence="7 8" id="KW-0472">Membrane</keyword>
<keyword evidence="6 8" id="KW-1133">Transmembrane helix</keyword>
<dbReference type="PANTHER" id="PTHR43394">
    <property type="entry name" value="ATP-DEPENDENT PERMEASE MDL1, MITOCHONDRIAL"/>
    <property type="match status" value="1"/>
</dbReference>
<dbReference type="GO" id="GO:0016887">
    <property type="term" value="F:ATP hydrolysis activity"/>
    <property type="evidence" value="ECO:0007669"/>
    <property type="project" value="InterPro"/>
</dbReference>
<keyword evidence="3 8" id="KW-0812">Transmembrane</keyword>
<dbReference type="InterPro" id="IPR036640">
    <property type="entry name" value="ABC1_TM_sf"/>
</dbReference>